<protein>
    <submittedName>
        <fullName evidence="1">Uncharacterized protein</fullName>
    </submittedName>
</protein>
<gene>
    <name evidence="1" type="ORF">L6164_019562</name>
</gene>
<name>A0ACB9MSH0_BAUVA</name>
<sequence>MNTSIRIESFIAKVKRGWIEDSSRDNYDLDTCIESEITGMTPVIYNARLCVLSAALRIILYQLNGPVTRCDARNSEGSLEKAYQGVV</sequence>
<comment type="caution">
    <text evidence="1">The sequence shown here is derived from an EMBL/GenBank/DDBJ whole genome shotgun (WGS) entry which is preliminary data.</text>
</comment>
<evidence type="ECO:0000313" key="2">
    <source>
        <dbReference type="Proteomes" id="UP000828941"/>
    </source>
</evidence>
<accession>A0ACB9MSH0</accession>
<evidence type="ECO:0000313" key="1">
    <source>
        <dbReference type="EMBL" id="KAI4327059.1"/>
    </source>
</evidence>
<keyword evidence="2" id="KW-1185">Reference proteome</keyword>
<organism evidence="1 2">
    <name type="scientific">Bauhinia variegata</name>
    <name type="common">Purple orchid tree</name>
    <name type="synonym">Phanera variegata</name>
    <dbReference type="NCBI Taxonomy" id="167791"/>
    <lineage>
        <taxon>Eukaryota</taxon>
        <taxon>Viridiplantae</taxon>
        <taxon>Streptophyta</taxon>
        <taxon>Embryophyta</taxon>
        <taxon>Tracheophyta</taxon>
        <taxon>Spermatophyta</taxon>
        <taxon>Magnoliopsida</taxon>
        <taxon>eudicotyledons</taxon>
        <taxon>Gunneridae</taxon>
        <taxon>Pentapetalae</taxon>
        <taxon>rosids</taxon>
        <taxon>fabids</taxon>
        <taxon>Fabales</taxon>
        <taxon>Fabaceae</taxon>
        <taxon>Cercidoideae</taxon>
        <taxon>Cercideae</taxon>
        <taxon>Bauhiniinae</taxon>
        <taxon>Bauhinia</taxon>
    </lineage>
</organism>
<dbReference type="Proteomes" id="UP000828941">
    <property type="component" value="Chromosome 8"/>
</dbReference>
<proteinExistence type="predicted"/>
<reference evidence="1 2" key="1">
    <citation type="journal article" date="2022" name="DNA Res.">
        <title>Chromosomal-level genome assembly of the orchid tree Bauhinia variegata (Leguminosae; Cercidoideae) supports the allotetraploid origin hypothesis of Bauhinia.</title>
        <authorList>
            <person name="Zhong Y."/>
            <person name="Chen Y."/>
            <person name="Zheng D."/>
            <person name="Pang J."/>
            <person name="Liu Y."/>
            <person name="Luo S."/>
            <person name="Meng S."/>
            <person name="Qian L."/>
            <person name="Wei D."/>
            <person name="Dai S."/>
            <person name="Zhou R."/>
        </authorList>
    </citation>
    <scope>NUCLEOTIDE SEQUENCE [LARGE SCALE GENOMIC DNA]</scope>
    <source>
        <strain evidence="1">BV-YZ2020</strain>
    </source>
</reference>
<dbReference type="EMBL" id="CM039433">
    <property type="protein sequence ID" value="KAI4327059.1"/>
    <property type="molecule type" value="Genomic_DNA"/>
</dbReference>